<name>A0A4X2LDW4_VOMUR</name>
<evidence type="ECO:0000256" key="15">
    <source>
        <dbReference type="ARBA" id="ARBA00041838"/>
    </source>
</evidence>
<dbReference type="GO" id="GO:0047017">
    <property type="term" value="F:prostaglandin F synthase activity"/>
    <property type="evidence" value="ECO:0007669"/>
    <property type="project" value="TreeGrafter"/>
</dbReference>
<keyword evidence="4" id="KW-0444">Lipid biosynthesis</keyword>
<evidence type="ECO:0000256" key="2">
    <source>
        <dbReference type="ARBA" id="ARBA00022490"/>
    </source>
</evidence>
<accession>A0A4X2LDW4</accession>
<evidence type="ECO:0000256" key="9">
    <source>
        <dbReference type="ARBA" id="ARBA00023098"/>
    </source>
</evidence>
<dbReference type="Pfam" id="PF13911">
    <property type="entry name" value="AhpC-TSA_2"/>
    <property type="match status" value="1"/>
</dbReference>
<dbReference type="Ensembl" id="ENSVURT00010022702.1">
    <property type="protein sequence ID" value="ENSVURP00010019940.1"/>
    <property type="gene ID" value="ENSVURG00010015246.1"/>
</dbReference>
<dbReference type="FunFam" id="3.40.30.10:FF:000243">
    <property type="entry name" value="Prostamide/prostaglandin F synthase"/>
    <property type="match status" value="1"/>
</dbReference>
<gene>
    <name evidence="18" type="primary">PRXL2B</name>
</gene>
<dbReference type="GO" id="GO:0001516">
    <property type="term" value="P:prostaglandin biosynthetic process"/>
    <property type="evidence" value="ECO:0007669"/>
    <property type="project" value="UniProtKB-KW"/>
</dbReference>
<comment type="function">
    <text evidence="11">Catalyzes the reduction of prostaglandin-ethanolamide H(2) (prostamide H(2)) to prostamide F(2alpha) with NADPH as proton donor. Also able to reduce prostaglandin H(2) to prostaglandin F(2alpha).</text>
</comment>
<evidence type="ECO:0000256" key="17">
    <source>
        <dbReference type="ARBA" id="ARBA00048626"/>
    </source>
</evidence>
<dbReference type="Gene3D" id="3.40.30.10">
    <property type="entry name" value="Glutaredoxin"/>
    <property type="match status" value="1"/>
</dbReference>
<dbReference type="Proteomes" id="UP000314987">
    <property type="component" value="Unassembled WGS sequence"/>
</dbReference>
<evidence type="ECO:0000256" key="5">
    <source>
        <dbReference type="ARBA" id="ARBA00022585"/>
    </source>
</evidence>
<dbReference type="GeneTree" id="ENSGT00940000162566"/>
<organism evidence="18 19">
    <name type="scientific">Vombatus ursinus</name>
    <name type="common">Common wombat</name>
    <dbReference type="NCBI Taxonomy" id="29139"/>
    <lineage>
        <taxon>Eukaryota</taxon>
        <taxon>Metazoa</taxon>
        <taxon>Chordata</taxon>
        <taxon>Craniata</taxon>
        <taxon>Vertebrata</taxon>
        <taxon>Euteleostomi</taxon>
        <taxon>Mammalia</taxon>
        <taxon>Metatheria</taxon>
        <taxon>Diprotodontia</taxon>
        <taxon>Vombatidae</taxon>
        <taxon>Vombatus</taxon>
    </lineage>
</organism>
<keyword evidence="6" id="KW-0276">Fatty acid metabolism</keyword>
<keyword evidence="7" id="KW-0521">NADP</keyword>
<comment type="subcellular location">
    <subcellularLocation>
        <location evidence="1">Cytoplasm</location>
        <location evidence="1">Cytosol</location>
    </subcellularLocation>
</comment>
<dbReference type="PANTHER" id="PTHR28630">
    <property type="match status" value="1"/>
</dbReference>
<dbReference type="InterPro" id="IPR036249">
    <property type="entry name" value="Thioredoxin-like_sf"/>
</dbReference>
<reference evidence="18" key="3">
    <citation type="submission" date="2025-09" db="UniProtKB">
        <authorList>
            <consortium name="Ensembl"/>
        </authorList>
    </citation>
    <scope>IDENTIFICATION</scope>
</reference>
<evidence type="ECO:0000256" key="16">
    <source>
        <dbReference type="ARBA" id="ARBA00047917"/>
    </source>
</evidence>
<evidence type="ECO:0000256" key="1">
    <source>
        <dbReference type="ARBA" id="ARBA00004514"/>
    </source>
</evidence>
<comment type="catalytic activity">
    <reaction evidence="16">
        <text>prostaglandin H2 + [thioredoxin]-dithiol = prostaglandin F2alpha + [thioredoxin]-disulfide</text>
        <dbReference type="Rhea" id="RHEA:28214"/>
        <dbReference type="Rhea" id="RHEA-COMP:10698"/>
        <dbReference type="Rhea" id="RHEA-COMP:10700"/>
        <dbReference type="ChEBI" id="CHEBI:29950"/>
        <dbReference type="ChEBI" id="CHEBI:50058"/>
        <dbReference type="ChEBI" id="CHEBI:57404"/>
        <dbReference type="ChEBI" id="CHEBI:57405"/>
        <dbReference type="EC" id="1.11.1.20"/>
    </reaction>
</comment>
<comment type="catalytic activity">
    <reaction evidence="17">
        <text>prostamide F2alpha + [thioredoxin]-disulfide = prostamide H2 + [thioredoxin]-dithiol</text>
        <dbReference type="Rhea" id="RHEA:26373"/>
        <dbReference type="Rhea" id="RHEA-COMP:10698"/>
        <dbReference type="Rhea" id="RHEA-COMP:10700"/>
        <dbReference type="ChEBI" id="CHEBI:29950"/>
        <dbReference type="ChEBI" id="CHEBI:50058"/>
        <dbReference type="ChEBI" id="CHEBI:53081"/>
        <dbReference type="ChEBI" id="CHEBI:53082"/>
        <dbReference type="EC" id="1.11.1.20"/>
    </reaction>
</comment>
<reference evidence="18" key="2">
    <citation type="submission" date="2025-08" db="UniProtKB">
        <authorList>
            <consortium name="Ensembl"/>
        </authorList>
    </citation>
    <scope>IDENTIFICATION</scope>
</reference>
<evidence type="ECO:0000256" key="13">
    <source>
        <dbReference type="ARBA" id="ARBA00039126"/>
    </source>
</evidence>
<dbReference type="GO" id="GO:0005829">
    <property type="term" value="C:cytosol"/>
    <property type="evidence" value="ECO:0007669"/>
    <property type="project" value="UniProtKB-SubCell"/>
</dbReference>
<evidence type="ECO:0000256" key="7">
    <source>
        <dbReference type="ARBA" id="ARBA00022857"/>
    </source>
</evidence>
<dbReference type="PANTHER" id="PTHR28630:SF29">
    <property type="entry name" value="PROSTAMIDE_PROSTAGLANDIN F SYNTHASE"/>
    <property type="match status" value="1"/>
</dbReference>
<comment type="similarity">
    <text evidence="12">Belongs to the peroxiredoxin-like PRXL2 family. Prostamide/prostaglandin F synthase subfamily.</text>
</comment>
<evidence type="ECO:0000313" key="19">
    <source>
        <dbReference type="Proteomes" id="UP000314987"/>
    </source>
</evidence>
<dbReference type="EC" id="1.11.1.20" evidence="13"/>
<evidence type="ECO:0000313" key="18">
    <source>
        <dbReference type="Ensembl" id="ENSVURP00010019940.1"/>
    </source>
</evidence>
<dbReference type="SUPFAM" id="SSF52833">
    <property type="entry name" value="Thioredoxin-like"/>
    <property type="match status" value="1"/>
</dbReference>
<evidence type="ECO:0000256" key="14">
    <source>
        <dbReference type="ARBA" id="ARBA00040768"/>
    </source>
</evidence>
<keyword evidence="2" id="KW-0963">Cytoplasm</keyword>
<evidence type="ECO:0000256" key="8">
    <source>
        <dbReference type="ARBA" id="ARBA00023002"/>
    </source>
</evidence>
<dbReference type="InterPro" id="IPR032801">
    <property type="entry name" value="PXL2A/B/C"/>
</dbReference>
<sequence>MHIRWLAKSRSVSAVQPQVLVGRADRISLTPRRVPVLEQWTELVGALLRPAMSSLDLTRVGACVLKSVATGEAVELKSLWQERPCVVLGLRRFGCMVCRWIAQDLSSIKDLLDQHEVRLVGIAPETLGLQEFQEGNYFKGELYLDESKQSYKELGFKRYNSLSIIPAAIGKPVRDVAAKAKAIGIHGNLSGDLLQSGGMVIVSKGGDKVLLHFIQSSPGDYVPLETVLQTLGISADASSSEKPQCTDDVCTR</sequence>
<dbReference type="STRING" id="29139.ENSVURP00010019940"/>
<dbReference type="CDD" id="cd02970">
    <property type="entry name" value="PRX_like2"/>
    <property type="match status" value="1"/>
</dbReference>
<evidence type="ECO:0000256" key="12">
    <source>
        <dbReference type="ARBA" id="ARBA00037965"/>
    </source>
</evidence>
<keyword evidence="10" id="KW-0275">Fatty acid biosynthesis</keyword>
<proteinExistence type="inferred from homology"/>
<protein>
    <recommendedName>
        <fullName evidence="14">Prostamide/prostaglandin F synthase</fullName>
        <ecNumber evidence="13">1.11.1.20</ecNumber>
    </recommendedName>
    <alternativeName>
        <fullName evidence="15">Peroxiredoxin-like 2B</fullName>
    </alternativeName>
</protein>
<reference evidence="19" key="1">
    <citation type="submission" date="2018-12" db="EMBL/GenBank/DDBJ databases">
        <authorList>
            <person name="Yazar S."/>
        </authorList>
    </citation>
    <scope>NUCLEOTIDE SEQUENCE [LARGE SCALE GENOMIC DNA]</scope>
</reference>
<evidence type="ECO:0000256" key="6">
    <source>
        <dbReference type="ARBA" id="ARBA00022832"/>
    </source>
</evidence>
<evidence type="ECO:0000256" key="11">
    <source>
        <dbReference type="ARBA" id="ARBA00037117"/>
    </source>
</evidence>
<keyword evidence="9" id="KW-0443">Lipid metabolism</keyword>
<keyword evidence="5" id="KW-0643">Prostaglandin biosynthesis</keyword>
<evidence type="ECO:0000256" key="3">
    <source>
        <dbReference type="ARBA" id="ARBA00022501"/>
    </source>
</evidence>
<dbReference type="OMA" id="QRPVCND"/>
<keyword evidence="3" id="KW-0644">Prostaglandin metabolism</keyword>
<dbReference type="AlphaFoldDB" id="A0A4X2LDW4"/>
<keyword evidence="8" id="KW-0560">Oxidoreductase</keyword>
<evidence type="ECO:0000256" key="10">
    <source>
        <dbReference type="ARBA" id="ARBA00023160"/>
    </source>
</evidence>
<keyword evidence="19" id="KW-1185">Reference proteome</keyword>
<evidence type="ECO:0000256" key="4">
    <source>
        <dbReference type="ARBA" id="ARBA00022516"/>
    </source>
</evidence>